<evidence type="ECO:0000256" key="3">
    <source>
        <dbReference type="ARBA" id="ARBA00022801"/>
    </source>
</evidence>
<feature type="binding site" evidence="6">
    <location>
        <position position="140"/>
    </location>
    <ligand>
        <name>Fe cation</name>
        <dbReference type="ChEBI" id="CHEBI:24875"/>
    </ligand>
</feature>
<keyword evidence="4 6" id="KW-0648">Protein biosynthesis</keyword>
<dbReference type="SUPFAM" id="SSF56420">
    <property type="entry name" value="Peptide deformylase"/>
    <property type="match status" value="1"/>
</dbReference>
<dbReference type="InterPro" id="IPR023635">
    <property type="entry name" value="Peptide_deformylase"/>
</dbReference>
<gene>
    <name evidence="6" type="primary">def</name>
    <name evidence="7" type="ORF">BXY53_1904</name>
</gene>
<comment type="caution">
    <text evidence="7">The sequence shown here is derived from an EMBL/GenBank/DDBJ whole genome shotgun (WGS) entry which is preliminary data.</text>
</comment>
<dbReference type="FunFam" id="3.90.45.10:FF:000005">
    <property type="entry name" value="Peptide deformylase"/>
    <property type="match status" value="1"/>
</dbReference>
<keyword evidence="8" id="KW-1185">Reference proteome</keyword>
<protein>
    <recommendedName>
        <fullName evidence="6">Peptide deformylase</fullName>
        <shortName evidence="6">PDF</shortName>
        <ecNumber evidence="6">3.5.1.88</ecNumber>
    </recommendedName>
    <alternativeName>
        <fullName evidence="6">Polypeptide deformylase</fullName>
    </alternativeName>
</protein>
<evidence type="ECO:0000256" key="6">
    <source>
        <dbReference type="HAMAP-Rule" id="MF_00163"/>
    </source>
</evidence>
<dbReference type="PANTHER" id="PTHR10458">
    <property type="entry name" value="PEPTIDE DEFORMYLASE"/>
    <property type="match status" value="1"/>
</dbReference>
<dbReference type="NCBIfam" id="NF001159">
    <property type="entry name" value="PRK00150.1-3"/>
    <property type="match status" value="1"/>
</dbReference>
<dbReference type="PANTHER" id="PTHR10458:SF22">
    <property type="entry name" value="PEPTIDE DEFORMYLASE"/>
    <property type="match status" value="1"/>
</dbReference>
<feature type="active site" evidence="6">
    <location>
        <position position="137"/>
    </location>
</feature>
<dbReference type="PIRSF" id="PIRSF004749">
    <property type="entry name" value="Pep_def"/>
    <property type="match status" value="1"/>
</dbReference>
<evidence type="ECO:0000256" key="5">
    <source>
        <dbReference type="ARBA" id="ARBA00023004"/>
    </source>
</evidence>
<feature type="binding site" evidence="6">
    <location>
        <position position="94"/>
    </location>
    <ligand>
        <name>Fe cation</name>
        <dbReference type="ChEBI" id="CHEBI:24875"/>
    </ligand>
</feature>
<evidence type="ECO:0000256" key="1">
    <source>
        <dbReference type="ARBA" id="ARBA00010759"/>
    </source>
</evidence>
<keyword evidence="3 6" id="KW-0378">Hydrolase</keyword>
<dbReference type="GO" id="GO:0006412">
    <property type="term" value="P:translation"/>
    <property type="evidence" value="ECO:0007669"/>
    <property type="project" value="UniProtKB-UniRule"/>
</dbReference>
<evidence type="ECO:0000313" key="8">
    <source>
        <dbReference type="Proteomes" id="UP000266273"/>
    </source>
</evidence>
<keyword evidence="2 6" id="KW-0479">Metal-binding</keyword>
<dbReference type="Proteomes" id="UP000266273">
    <property type="component" value="Unassembled WGS sequence"/>
</dbReference>
<reference evidence="7 8" key="1">
    <citation type="submission" date="2018-08" db="EMBL/GenBank/DDBJ databases">
        <title>Genomic Encyclopedia of Archaeal and Bacterial Type Strains, Phase II (KMG-II): from individual species to whole genera.</title>
        <authorList>
            <person name="Goeker M."/>
        </authorList>
    </citation>
    <scope>NUCLEOTIDE SEQUENCE [LARGE SCALE GENOMIC DNA]</scope>
    <source>
        <strain evidence="7 8">DSM 5002</strain>
    </source>
</reference>
<organism evidence="7 8">
    <name type="scientific">Dichotomicrobium thermohalophilum</name>
    <dbReference type="NCBI Taxonomy" id="933063"/>
    <lineage>
        <taxon>Bacteria</taxon>
        <taxon>Pseudomonadati</taxon>
        <taxon>Pseudomonadota</taxon>
        <taxon>Alphaproteobacteria</taxon>
        <taxon>Hyphomicrobiales</taxon>
        <taxon>Hyphomicrobiaceae</taxon>
        <taxon>Dichotomicrobium</taxon>
    </lineage>
</organism>
<comment type="similarity">
    <text evidence="1 6">Belongs to the polypeptide deformylase family.</text>
</comment>
<dbReference type="PRINTS" id="PR01576">
    <property type="entry name" value="PDEFORMYLASE"/>
</dbReference>
<comment type="catalytic activity">
    <reaction evidence="6">
        <text>N-terminal N-formyl-L-methionyl-[peptide] + H2O = N-terminal L-methionyl-[peptide] + formate</text>
        <dbReference type="Rhea" id="RHEA:24420"/>
        <dbReference type="Rhea" id="RHEA-COMP:10639"/>
        <dbReference type="Rhea" id="RHEA-COMP:10640"/>
        <dbReference type="ChEBI" id="CHEBI:15377"/>
        <dbReference type="ChEBI" id="CHEBI:15740"/>
        <dbReference type="ChEBI" id="CHEBI:49298"/>
        <dbReference type="ChEBI" id="CHEBI:64731"/>
        <dbReference type="EC" id="3.5.1.88"/>
    </reaction>
</comment>
<comment type="cofactor">
    <cofactor evidence="6">
        <name>Fe(2+)</name>
        <dbReference type="ChEBI" id="CHEBI:29033"/>
    </cofactor>
    <text evidence="6">Binds 1 Fe(2+) ion.</text>
</comment>
<dbReference type="RefSeq" id="WP_119061557.1">
    <property type="nucleotide sequence ID" value="NZ_QXDF01000001.1"/>
</dbReference>
<sequence length="172" mass="19525">MSVRDIIKMPDPVLRKKAQPLERVDDEVRQLAADMLETMYDAPGIGLAAPQVAVARRLIVIDIARDEEEKNPVVMINPEIVSLGDEPRVHEEGCLSIPDIYAEIERPAQCRVRYIDEDGATQEMDCKGLMSTVVQHEIDHLDGVLFIDHLSRLRRDRLVKKFIKAQRSSETV</sequence>
<dbReference type="NCBIfam" id="TIGR00079">
    <property type="entry name" value="pept_deformyl"/>
    <property type="match status" value="1"/>
</dbReference>
<dbReference type="OrthoDB" id="9804313at2"/>
<evidence type="ECO:0000313" key="7">
    <source>
        <dbReference type="EMBL" id="RIA56794.1"/>
    </source>
</evidence>
<dbReference type="EC" id="3.5.1.88" evidence="6"/>
<name>A0A397QFG7_9HYPH</name>
<dbReference type="Pfam" id="PF01327">
    <property type="entry name" value="Pep_deformylase"/>
    <property type="match status" value="1"/>
</dbReference>
<comment type="function">
    <text evidence="6">Removes the formyl group from the N-terminal Met of newly synthesized proteins. Requires at least a dipeptide for an efficient rate of reaction. N-terminal L-methionine is a prerequisite for activity but the enzyme has broad specificity at other positions.</text>
</comment>
<dbReference type="HAMAP" id="MF_00163">
    <property type="entry name" value="Pep_deformylase"/>
    <property type="match status" value="1"/>
</dbReference>
<keyword evidence="5 6" id="KW-0408">Iron</keyword>
<dbReference type="AlphaFoldDB" id="A0A397QFG7"/>
<evidence type="ECO:0000256" key="2">
    <source>
        <dbReference type="ARBA" id="ARBA00022723"/>
    </source>
</evidence>
<dbReference type="GO" id="GO:0042586">
    <property type="term" value="F:peptide deformylase activity"/>
    <property type="evidence" value="ECO:0007669"/>
    <property type="project" value="UniProtKB-UniRule"/>
</dbReference>
<accession>A0A397QFG7</accession>
<dbReference type="GO" id="GO:0046872">
    <property type="term" value="F:metal ion binding"/>
    <property type="evidence" value="ECO:0007669"/>
    <property type="project" value="UniProtKB-KW"/>
</dbReference>
<dbReference type="EMBL" id="QXDF01000001">
    <property type="protein sequence ID" value="RIA56794.1"/>
    <property type="molecule type" value="Genomic_DNA"/>
</dbReference>
<dbReference type="InterPro" id="IPR036821">
    <property type="entry name" value="Peptide_deformylase_sf"/>
</dbReference>
<proteinExistence type="inferred from homology"/>
<evidence type="ECO:0000256" key="4">
    <source>
        <dbReference type="ARBA" id="ARBA00022917"/>
    </source>
</evidence>
<dbReference type="CDD" id="cd00487">
    <property type="entry name" value="Pep_deformylase"/>
    <property type="match status" value="1"/>
</dbReference>
<dbReference type="Gene3D" id="3.90.45.10">
    <property type="entry name" value="Peptide deformylase"/>
    <property type="match status" value="1"/>
</dbReference>
<feature type="binding site" evidence="6">
    <location>
        <position position="136"/>
    </location>
    <ligand>
        <name>Fe cation</name>
        <dbReference type="ChEBI" id="CHEBI:24875"/>
    </ligand>
</feature>